<reference evidence="2 3" key="1">
    <citation type="submission" date="2018-09" db="EMBL/GenBank/DDBJ databases">
        <title>Profundibacter amoris BAR1 gen. nov., sp. nov., a new member of the Roseobacter clade isolated at Lokis Castle Vent Field on the Arctic Mid-Oceanic Ridge.</title>
        <authorList>
            <person name="Le Moine Bauer S."/>
            <person name="Sjoeberg A.G."/>
            <person name="L'Haridon S."/>
            <person name="Stokke R."/>
            <person name="Roalkvam I."/>
            <person name="Steen I.H."/>
            <person name="Dahle H."/>
        </authorList>
    </citation>
    <scope>NUCLEOTIDE SEQUENCE [LARGE SCALE GENOMIC DNA]</scope>
    <source>
        <strain evidence="2 3">BAR1</strain>
    </source>
</reference>
<dbReference type="CDD" id="cd24082">
    <property type="entry name" value="ASKHA_NBD_GspK-like"/>
    <property type="match status" value="1"/>
</dbReference>
<dbReference type="InterPro" id="IPR052519">
    <property type="entry name" value="Euk-type_GlcNAc_Kinase"/>
</dbReference>
<protein>
    <submittedName>
        <fullName evidence="2">N-acetylglucosamine kinase</fullName>
    </submittedName>
</protein>
<dbReference type="Proteomes" id="UP000261704">
    <property type="component" value="Chromosome"/>
</dbReference>
<dbReference type="SUPFAM" id="SSF53067">
    <property type="entry name" value="Actin-like ATPase domain"/>
    <property type="match status" value="2"/>
</dbReference>
<evidence type="ECO:0000259" key="1">
    <source>
        <dbReference type="Pfam" id="PF01869"/>
    </source>
</evidence>
<dbReference type="Gene3D" id="3.30.420.40">
    <property type="match status" value="2"/>
</dbReference>
<dbReference type="KEGG" id="pamo:BAR1_11710"/>
<gene>
    <name evidence="2" type="ORF">BAR1_11710</name>
</gene>
<accession>A0A347UI48</accession>
<dbReference type="PANTHER" id="PTHR43190:SF3">
    <property type="entry name" value="N-ACETYL-D-GLUCOSAMINE KINASE"/>
    <property type="match status" value="1"/>
</dbReference>
<dbReference type="EMBL" id="CP032125">
    <property type="protein sequence ID" value="AXX98526.1"/>
    <property type="molecule type" value="Genomic_DNA"/>
</dbReference>
<evidence type="ECO:0000313" key="2">
    <source>
        <dbReference type="EMBL" id="AXX98526.1"/>
    </source>
</evidence>
<dbReference type="InterPro" id="IPR002731">
    <property type="entry name" value="ATPase_BadF"/>
</dbReference>
<dbReference type="Pfam" id="PF01869">
    <property type="entry name" value="BcrAD_BadFG"/>
    <property type="match status" value="1"/>
</dbReference>
<proteinExistence type="predicted"/>
<keyword evidence="3" id="KW-1185">Reference proteome</keyword>
<dbReference type="InterPro" id="IPR043129">
    <property type="entry name" value="ATPase_NBD"/>
</dbReference>
<name>A0A347UI48_9RHOB</name>
<evidence type="ECO:0000313" key="3">
    <source>
        <dbReference type="Proteomes" id="UP000261704"/>
    </source>
</evidence>
<dbReference type="PANTHER" id="PTHR43190">
    <property type="entry name" value="N-ACETYL-D-GLUCOSAMINE KINASE"/>
    <property type="match status" value="1"/>
</dbReference>
<feature type="domain" description="ATPase BadF/BadG/BcrA/BcrD type" evidence="1">
    <location>
        <begin position="28"/>
        <end position="276"/>
    </location>
</feature>
<dbReference type="GO" id="GO:0016301">
    <property type="term" value="F:kinase activity"/>
    <property type="evidence" value="ECO:0007669"/>
    <property type="project" value="UniProtKB-KW"/>
</dbReference>
<sequence length="311" mass="32635">MAYFPAFQFRKRYYKGIIMSDQNSTILVGIDGGGTGCRVAIADADRNIIGTAKGGPANPTYTPQQARDNILAAIDAARLDAGLEQTAINSARAYVGLAGIRNDTDAEFIAEILPFAQARVVEDRATTVTGALAGGDGAVAAIGTGSFVARSKGGKTGYLGGWGFRLGDQASGAWLGRNLLERVILCAEGIEPHSDLTRETLARYDDDPHAIYEFGNAATPAEFGKLAPLVVDAANKGDPTATAMMRDGADYIVKALNTLGYRPDEPLCLTGGLGPHYTNFLQASFARQVMMPKGSALDGALLLASRMGDAP</sequence>
<keyword evidence="2" id="KW-0808">Transferase</keyword>
<keyword evidence="2" id="KW-0418">Kinase</keyword>
<dbReference type="AlphaFoldDB" id="A0A347UI48"/>
<dbReference type="OrthoDB" id="63487at2"/>
<organism evidence="2 3">
    <name type="scientific">Profundibacter amoris</name>
    <dbReference type="NCBI Taxonomy" id="2171755"/>
    <lineage>
        <taxon>Bacteria</taxon>
        <taxon>Pseudomonadati</taxon>
        <taxon>Pseudomonadota</taxon>
        <taxon>Alphaproteobacteria</taxon>
        <taxon>Rhodobacterales</taxon>
        <taxon>Paracoccaceae</taxon>
        <taxon>Profundibacter</taxon>
    </lineage>
</organism>